<evidence type="ECO:0000256" key="1">
    <source>
        <dbReference type="SAM" id="MobiDB-lite"/>
    </source>
</evidence>
<comment type="caution">
    <text evidence="2">The sequence shown here is derived from an EMBL/GenBank/DDBJ whole genome shotgun (WGS) entry which is preliminary data.</text>
</comment>
<gene>
    <name evidence="2" type="ORF">GWK47_046675</name>
</gene>
<dbReference type="EMBL" id="JACEEZ010011324">
    <property type="protein sequence ID" value="KAG0721336.1"/>
    <property type="molecule type" value="Genomic_DNA"/>
</dbReference>
<feature type="region of interest" description="Disordered" evidence="1">
    <location>
        <begin position="1"/>
        <end position="38"/>
    </location>
</feature>
<evidence type="ECO:0000313" key="3">
    <source>
        <dbReference type="Proteomes" id="UP000770661"/>
    </source>
</evidence>
<name>A0A8J5CUS3_CHIOP</name>
<keyword evidence="3" id="KW-1185">Reference proteome</keyword>
<feature type="compositionally biased region" description="Basic and acidic residues" evidence="1">
    <location>
        <begin position="1"/>
        <end position="14"/>
    </location>
</feature>
<proteinExistence type="predicted"/>
<dbReference type="AlphaFoldDB" id="A0A8J5CUS3"/>
<organism evidence="2 3">
    <name type="scientific">Chionoecetes opilio</name>
    <name type="common">Atlantic snow crab</name>
    <name type="synonym">Cancer opilio</name>
    <dbReference type="NCBI Taxonomy" id="41210"/>
    <lineage>
        <taxon>Eukaryota</taxon>
        <taxon>Metazoa</taxon>
        <taxon>Ecdysozoa</taxon>
        <taxon>Arthropoda</taxon>
        <taxon>Crustacea</taxon>
        <taxon>Multicrustacea</taxon>
        <taxon>Malacostraca</taxon>
        <taxon>Eumalacostraca</taxon>
        <taxon>Eucarida</taxon>
        <taxon>Decapoda</taxon>
        <taxon>Pleocyemata</taxon>
        <taxon>Brachyura</taxon>
        <taxon>Eubrachyura</taxon>
        <taxon>Majoidea</taxon>
        <taxon>Majidae</taxon>
        <taxon>Chionoecetes</taxon>
    </lineage>
</organism>
<reference evidence="2" key="1">
    <citation type="submission" date="2020-07" db="EMBL/GenBank/DDBJ databases">
        <title>The High-quality genome of the commercially important snow crab, Chionoecetes opilio.</title>
        <authorList>
            <person name="Jeong J.-H."/>
            <person name="Ryu S."/>
        </authorList>
    </citation>
    <scope>NUCLEOTIDE SEQUENCE</scope>
    <source>
        <strain evidence="2">MADBK_172401_WGS</strain>
        <tissue evidence="2">Digestive gland</tissue>
    </source>
</reference>
<sequence>MKKAKDKAAMRSKEGSAGGLRPEVKSLLDRSPSPSRCRVRSRLLPLPLRPLLQDCSTGDPAVPRGHHYESTQVTVIHTRTDPILFANAQNSPYEVETELGGHSRSFTESSITRPVVSRGARRHTSPLRPWPQ</sequence>
<dbReference type="Proteomes" id="UP000770661">
    <property type="component" value="Unassembled WGS sequence"/>
</dbReference>
<feature type="region of interest" description="Disordered" evidence="1">
    <location>
        <begin position="95"/>
        <end position="132"/>
    </location>
</feature>
<protein>
    <submittedName>
        <fullName evidence="2">Uncharacterized protein</fullName>
    </submittedName>
</protein>
<evidence type="ECO:0000313" key="2">
    <source>
        <dbReference type="EMBL" id="KAG0721336.1"/>
    </source>
</evidence>
<accession>A0A8J5CUS3</accession>